<keyword evidence="8" id="KW-1185">Reference proteome</keyword>
<organism evidence="7 8">
    <name type="scientific">Lacticaseibacillus camelliae DSM 22697 = JCM 13995</name>
    <dbReference type="NCBI Taxonomy" id="1423730"/>
    <lineage>
        <taxon>Bacteria</taxon>
        <taxon>Bacillati</taxon>
        <taxon>Bacillota</taxon>
        <taxon>Bacilli</taxon>
        <taxon>Lactobacillales</taxon>
        <taxon>Lactobacillaceae</taxon>
        <taxon>Lacticaseibacillus</taxon>
    </lineage>
</organism>
<dbReference type="RefSeq" id="WP_056989626.1">
    <property type="nucleotide sequence ID" value="NZ_AYZJ01000043.1"/>
</dbReference>
<keyword evidence="3 6" id="KW-0812">Transmembrane</keyword>
<evidence type="ECO:0000256" key="1">
    <source>
        <dbReference type="ARBA" id="ARBA00004651"/>
    </source>
</evidence>
<keyword evidence="5 6" id="KW-0472">Membrane</keyword>
<feature type="transmembrane region" description="Helical" evidence="6">
    <location>
        <begin position="440"/>
        <end position="465"/>
    </location>
</feature>
<protein>
    <submittedName>
        <fullName evidence="7">Transporter</fullName>
    </submittedName>
</protein>
<feature type="transmembrane region" description="Helical" evidence="6">
    <location>
        <begin position="187"/>
        <end position="207"/>
    </location>
</feature>
<dbReference type="PANTHER" id="PTHR30250">
    <property type="entry name" value="PST FAMILY PREDICTED COLANIC ACID TRANSPORTER"/>
    <property type="match status" value="1"/>
</dbReference>
<feature type="transmembrane region" description="Helical" evidence="6">
    <location>
        <begin position="157"/>
        <end position="181"/>
    </location>
</feature>
<reference evidence="7 8" key="1">
    <citation type="journal article" date="2015" name="Genome Announc.">
        <title>Expanding the biotechnology potential of lactobacilli through comparative genomics of 213 strains and associated genera.</title>
        <authorList>
            <person name="Sun Z."/>
            <person name="Harris H.M."/>
            <person name="McCann A."/>
            <person name="Guo C."/>
            <person name="Argimon S."/>
            <person name="Zhang W."/>
            <person name="Yang X."/>
            <person name="Jeffery I.B."/>
            <person name="Cooney J.C."/>
            <person name="Kagawa T.F."/>
            <person name="Liu W."/>
            <person name="Song Y."/>
            <person name="Salvetti E."/>
            <person name="Wrobel A."/>
            <person name="Rasinkangas P."/>
            <person name="Parkhill J."/>
            <person name="Rea M.C."/>
            <person name="O'Sullivan O."/>
            <person name="Ritari J."/>
            <person name="Douillard F.P."/>
            <person name="Paul Ross R."/>
            <person name="Yang R."/>
            <person name="Briner A.E."/>
            <person name="Felis G.E."/>
            <person name="de Vos W.M."/>
            <person name="Barrangou R."/>
            <person name="Klaenhammer T.R."/>
            <person name="Caufield P.W."/>
            <person name="Cui Y."/>
            <person name="Zhang H."/>
            <person name="O'Toole P.W."/>
        </authorList>
    </citation>
    <scope>NUCLEOTIDE SEQUENCE [LARGE SCALE GENOMIC DNA]</scope>
    <source>
        <strain evidence="7 8">DSM 22697</strain>
    </source>
</reference>
<dbReference type="GO" id="GO:0005886">
    <property type="term" value="C:plasma membrane"/>
    <property type="evidence" value="ECO:0007669"/>
    <property type="project" value="UniProtKB-SubCell"/>
</dbReference>
<feature type="transmembrane region" description="Helical" evidence="6">
    <location>
        <begin position="312"/>
        <end position="337"/>
    </location>
</feature>
<gene>
    <name evidence="7" type="ORF">FC75_GL002155</name>
</gene>
<evidence type="ECO:0000256" key="5">
    <source>
        <dbReference type="ARBA" id="ARBA00023136"/>
    </source>
</evidence>
<feature type="transmembrane region" description="Helical" evidence="6">
    <location>
        <begin position="382"/>
        <end position="400"/>
    </location>
</feature>
<feature type="transmembrane region" description="Helical" evidence="6">
    <location>
        <begin position="471"/>
        <end position="492"/>
    </location>
</feature>
<keyword evidence="4 6" id="KW-1133">Transmembrane helix</keyword>
<evidence type="ECO:0000256" key="6">
    <source>
        <dbReference type="SAM" id="Phobius"/>
    </source>
</evidence>
<sequence length="512" mass="57920">MKKQRGRLEYSIMNSGISTGIYIMRLLIQFIARSIFIRFLGETYLGLNGLFTNILSLLSVSELGVGSSIIFSLYKPIALHDHPQIVALMQLYRKAYNWIGVTIGVLGIAVMPFLHLMIHGSQHVDNLYLIYLLFLTNSVVSYFFTYKRSLISADQKAYIVTLNDFLFLLVANIVQITFLYIHADFVIYLIIQIIFTIAGNVCISWIVDRRYPYIQHAKAVKVDKATSDEIKKNVLGNMSSTIGGQIVMGTDNIFISSFVSLIAVGIYSNYTLIVNAVQNICKQITNSITASIGNFAVEADASRRNDLFRRHFFVSQSLAFFTGIELLVLLDPFISWWVGKGNVLPKVTALLIVINYVIQVYRNTGFVFIQSFGLFWYQRIKPVIEATINVALSLLFLIPLKMGINGVLLATIGSSFGFVIWYEGYVVYHYALQRPVREYVVLIFRGIAQLFVAGAIVDILVNRFITLQGGLLSIIIKAFVTLILSMILYILFSFKTPEFKYVLSVGKRFLKR</sequence>
<feature type="transmembrane region" description="Helical" evidence="6">
    <location>
        <begin position="343"/>
        <end position="361"/>
    </location>
</feature>
<feature type="transmembrane region" description="Helical" evidence="6">
    <location>
        <begin position="21"/>
        <end position="41"/>
    </location>
</feature>
<dbReference type="InterPro" id="IPR050833">
    <property type="entry name" value="Poly_Biosynth_Transport"/>
</dbReference>
<evidence type="ECO:0000256" key="2">
    <source>
        <dbReference type="ARBA" id="ARBA00022475"/>
    </source>
</evidence>
<feature type="transmembrane region" description="Helical" evidence="6">
    <location>
        <begin position="53"/>
        <end position="74"/>
    </location>
</feature>
<keyword evidence="2" id="KW-1003">Cell membrane</keyword>
<comment type="subcellular location">
    <subcellularLocation>
        <location evidence="1">Cell membrane</location>
        <topology evidence="1">Multi-pass membrane protein</topology>
    </subcellularLocation>
</comment>
<evidence type="ECO:0000256" key="3">
    <source>
        <dbReference type="ARBA" id="ARBA00022692"/>
    </source>
</evidence>
<comment type="caution">
    <text evidence="7">The sequence shown here is derived from an EMBL/GenBank/DDBJ whole genome shotgun (WGS) entry which is preliminary data.</text>
</comment>
<evidence type="ECO:0000313" key="8">
    <source>
        <dbReference type="Proteomes" id="UP000050865"/>
    </source>
</evidence>
<feature type="transmembrane region" description="Helical" evidence="6">
    <location>
        <begin position="95"/>
        <end position="116"/>
    </location>
</feature>
<dbReference type="AlphaFoldDB" id="A0A0R2FA21"/>
<dbReference type="STRING" id="1423730.FC75_GL002155"/>
<name>A0A0R2FA21_9LACO</name>
<evidence type="ECO:0000313" key="7">
    <source>
        <dbReference type="EMBL" id="KRN21636.1"/>
    </source>
</evidence>
<feature type="transmembrane region" description="Helical" evidence="6">
    <location>
        <begin position="406"/>
        <end position="428"/>
    </location>
</feature>
<feature type="transmembrane region" description="Helical" evidence="6">
    <location>
        <begin position="128"/>
        <end position="145"/>
    </location>
</feature>
<evidence type="ECO:0000256" key="4">
    <source>
        <dbReference type="ARBA" id="ARBA00022989"/>
    </source>
</evidence>
<dbReference type="PANTHER" id="PTHR30250:SF26">
    <property type="entry name" value="PSMA PROTEIN"/>
    <property type="match status" value="1"/>
</dbReference>
<dbReference type="EMBL" id="AYZJ01000043">
    <property type="protein sequence ID" value="KRN21636.1"/>
    <property type="molecule type" value="Genomic_DNA"/>
</dbReference>
<dbReference type="Proteomes" id="UP000050865">
    <property type="component" value="Unassembled WGS sequence"/>
</dbReference>
<dbReference type="PATRIC" id="fig|1423730.4.peg.2238"/>
<accession>A0A0R2FA21</accession>
<proteinExistence type="predicted"/>